<protein>
    <submittedName>
        <fullName evidence="1">Uncharacterized protein</fullName>
    </submittedName>
</protein>
<evidence type="ECO:0000313" key="1">
    <source>
        <dbReference type="EMBL" id="KKM99018.1"/>
    </source>
</evidence>
<reference evidence="1" key="1">
    <citation type="journal article" date="2015" name="Nature">
        <title>Complex archaea that bridge the gap between prokaryotes and eukaryotes.</title>
        <authorList>
            <person name="Spang A."/>
            <person name="Saw J.H."/>
            <person name="Jorgensen S.L."/>
            <person name="Zaremba-Niedzwiedzka K."/>
            <person name="Martijn J."/>
            <person name="Lind A.E."/>
            <person name="van Eijk R."/>
            <person name="Schleper C."/>
            <person name="Guy L."/>
            <person name="Ettema T.J."/>
        </authorList>
    </citation>
    <scope>NUCLEOTIDE SEQUENCE</scope>
</reference>
<proteinExistence type="predicted"/>
<sequence>MEDFSQEIPVLGEPLFVDGKYLYRELLYKYKKFKHLRYYQPDKELVEWLNMIDEFHECRLTRKVFS</sequence>
<dbReference type="EMBL" id="LAZR01005548">
    <property type="protein sequence ID" value="KKM99018.1"/>
    <property type="molecule type" value="Genomic_DNA"/>
</dbReference>
<accession>A0A0F9M024</accession>
<comment type="caution">
    <text evidence="1">The sequence shown here is derived from an EMBL/GenBank/DDBJ whole genome shotgun (WGS) entry which is preliminary data.</text>
</comment>
<organism evidence="1">
    <name type="scientific">marine sediment metagenome</name>
    <dbReference type="NCBI Taxonomy" id="412755"/>
    <lineage>
        <taxon>unclassified sequences</taxon>
        <taxon>metagenomes</taxon>
        <taxon>ecological metagenomes</taxon>
    </lineage>
</organism>
<dbReference type="AlphaFoldDB" id="A0A0F9M024"/>
<name>A0A0F9M024_9ZZZZ</name>
<gene>
    <name evidence="1" type="ORF">LCGC14_1152090</name>
</gene>